<name>A0A517L3E1_9PEZI</name>
<reference evidence="4 5" key="1">
    <citation type="submission" date="2019-07" db="EMBL/GenBank/DDBJ databases">
        <title>Finished genome of Venturia effusa.</title>
        <authorList>
            <person name="Young C.A."/>
            <person name="Cox M.P."/>
            <person name="Ganley A.R.D."/>
            <person name="David W.J."/>
        </authorList>
    </citation>
    <scope>NUCLEOTIDE SEQUENCE [LARGE SCALE GENOMIC DNA]</scope>
    <source>
        <strain evidence="5">albino</strain>
    </source>
</reference>
<dbReference type="Proteomes" id="UP000316270">
    <property type="component" value="Chromosome 4"/>
</dbReference>
<dbReference type="OrthoDB" id="7700931at2759"/>
<organism evidence="4 5">
    <name type="scientific">Venturia effusa</name>
    <dbReference type="NCBI Taxonomy" id="50376"/>
    <lineage>
        <taxon>Eukaryota</taxon>
        <taxon>Fungi</taxon>
        <taxon>Dikarya</taxon>
        <taxon>Ascomycota</taxon>
        <taxon>Pezizomycotina</taxon>
        <taxon>Dothideomycetes</taxon>
        <taxon>Pleosporomycetidae</taxon>
        <taxon>Venturiales</taxon>
        <taxon>Venturiaceae</taxon>
        <taxon>Venturia</taxon>
    </lineage>
</organism>
<dbReference type="PROSITE" id="PS50213">
    <property type="entry name" value="FAS1"/>
    <property type="match status" value="2"/>
</dbReference>
<feature type="domain" description="FAS1" evidence="3">
    <location>
        <begin position="149"/>
        <end position="287"/>
    </location>
</feature>
<gene>
    <name evidence="4" type="ORF">FKW77_005786</name>
</gene>
<dbReference type="Gene3D" id="2.30.180.10">
    <property type="entry name" value="FAS1 domain"/>
    <property type="match status" value="2"/>
</dbReference>
<feature type="domain" description="FAS1" evidence="3">
    <location>
        <begin position="291"/>
        <end position="454"/>
    </location>
</feature>
<evidence type="ECO:0000313" key="5">
    <source>
        <dbReference type="Proteomes" id="UP000316270"/>
    </source>
</evidence>
<dbReference type="AlphaFoldDB" id="A0A517L3E1"/>
<evidence type="ECO:0000256" key="2">
    <source>
        <dbReference type="SAM" id="SignalP"/>
    </source>
</evidence>
<proteinExistence type="predicted"/>
<dbReference type="PANTHER" id="PTHR10900">
    <property type="entry name" value="PERIOSTIN-RELATED"/>
    <property type="match status" value="1"/>
</dbReference>
<keyword evidence="5" id="KW-1185">Reference proteome</keyword>
<protein>
    <recommendedName>
        <fullName evidence="3">FAS1 domain-containing protein</fullName>
    </recommendedName>
</protein>
<dbReference type="InterPro" id="IPR000782">
    <property type="entry name" value="FAS1_domain"/>
</dbReference>
<feature type="chain" id="PRO_5022092718" description="FAS1 domain-containing protein" evidence="2">
    <location>
        <begin position="16"/>
        <end position="496"/>
    </location>
</feature>
<dbReference type="EMBL" id="CP042188">
    <property type="protein sequence ID" value="QDS70143.1"/>
    <property type="molecule type" value="Genomic_DNA"/>
</dbReference>
<evidence type="ECO:0000313" key="4">
    <source>
        <dbReference type="EMBL" id="QDS70143.1"/>
    </source>
</evidence>
<feature type="region of interest" description="Disordered" evidence="1">
    <location>
        <begin position="119"/>
        <end position="151"/>
    </location>
</feature>
<keyword evidence="2" id="KW-0732">Signal</keyword>
<evidence type="ECO:0000256" key="1">
    <source>
        <dbReference type="SAM" id="MobiDB-lite"/>
    </source>
</evidence>
<dbReference type="PANTHER" id="PTHR10900:SF125">
    <property type="entry name" value="FAS1 DOMAIN-CONTAINING PROTEIN YLR001C"/>
    <property type="match status" value="1"/>
</dbReference>
<dbReference type="InterPro" id="IPR050904">
    <property type="entry name" value="Adhesion/Biosynth-related"/>
</dbReference>
<dbReference type="Pfam" id="PF02469">
    <property type="entry name" value="Fasciclin"/>
    <property type="match status" value="2"/>
</dbReference>
<dbReference type="STRING" id="50376.A0A517L3E1"/>
<sequence>MKLLNVVTLAALGHAFVLPDEAIFKHLAIETQSSLQKEEAPSKHTLGKVPCGAHHVLDSAKEHWRGAKKVTQNILDDTLGLVHHAVDTAKDEFAAHGFAAQSWLEHDIEAQLEALEKHERPHPPHHKPPHHGPPGKDRPHHPPPHGKPNSTVYELIAGSKYTTKLAALIADDSELVELLNSTEANFTVFAPTDHAFEKIPEHAHKPPKEFIKKVLLYHVSPGLFPAGKLLFSHTVPTLLNESLLGDKPQRLSAHLQFGGVKINYYSKVVAVNIPATNGLIHGVDSILIPPPKTLQILSYLPSDFSTLLLGLGKTGLLEAVNETSTSNTGGTFFAPPNSAFKKLGPKINAFLFSPYGVKYLKALLEYHVVANQTLYSNAYYGPTPAEVRGADSVEADAVPYFHYDLPTLLEDKSLAVDVTRYGPFISVKINGFVRVVVQDGIAKDGVIQVVSNVLIPPKQAVGAELQYWNGEEMSIEDLKDRLEPYVEDEEEWKIDL</sequence>
<dbReference type="SMART" id="SM00554">
    <property type="entry name" value="FAS1"/>
    <property type="match status" value="2"/>
</dbReference>
<dbReference type="InterPro" id="IPR036378">
    <property type="entry name" value="FAS1_dom_sf"/>
</dbReference>
<feature type="signal peptide" evidence="2">
    <location>
        <begin position="1"/>
        <end position="15"/>
    </location>
</feature>
<evidence type="ECO:0000259" key="3">
    <source>
        <dbReference type="PROSITE" id="PS50213"/>
    </source>
</evidence>
<dbReference type="SUPFAM" id="SSF82153">
    <property type="entry name" value="FAS1 domain"/>
    <property type="match status" value="2"/>
</dbReference>
<accession>A0A517L3E1</accession>